<organism evidence="8 9">
    <name type="scientific">Caminicella sporogenes DSM 14501</name>
    <dbReference type="NCBI Taxonomy" id="1121266"/>
    <lineage>
        <taxon>Bacteria</taxon>
        <taxon>Bacillati</taxon>
        <taxon>Bacillota</taxon>
        <taxon>Clostridia</taxon>
        <taxon>Peptostreptococcales</taxon>
        <taxon>Caminicellaceae</taxon>
        <taxon>Caminicella</taxon>
    </lineage>
</organism>
<keyword evidence="5" id="KW-0749">Sporulation</keyword>
<evidence type="ECO:0000256" key="3">
    <source>
        <dbReference type="ARBA" id="ARBA00020784"/>
    </source>
</evidence>
<dbReference type="GO" id="GO:0030435">
    <property type="term" value="P:sporulation resulting in formation of a cellular spore"/>
    <property type="evidence" value="ECO:0007669"/>
    <property type="project" value="UniProtKB-KW"/>
</dbReference>
<accession>A0A1M6T831</accession>
<dbReference type="Pfam" id="PF01740">
    <property type="entry name" value="STAS"/>
    <property type="match status" value="1"/>
</dbReference>
<dbReference type="PANTHER" id="PTHR33495">
    <property type="entry name" value="ANTI-SIGMA FACTOR ANTAGONIST TM_1081-RELATED-RELATED"/>
    <property type="match status" value="1"/>
</dbReference>
<sequence length="111" mass="12690">MKLRFDIIDKNLLVHFDGELDHHSAEEVREDIDSKIDVNNIKNLIFDMSNMKFMDSSGIGVVIGRYKKISKLGGKVVVTCLNPHVDKIFQMSGIYKIIDKYETNEEALANM</sequence>
<evidence type="ECO:0000313" key="9">
    <source>
        <dbReference type="Proteomes" id="UP000184082"/>
    </source>
</evidence>
<dbReference type="GO" id="GO:0043856">
    <property type="term" value="F:anti-sigma factor antagonist activity"/>
    <property type="evidence" value="ECO:0007669"/>
    <property type="project" value="InterPro"/>
</dbReference>
<dbReference type="STRING" id="1121266.SAMN02745883_02268"/>
<evidence type="ECO:0000256" key="2">
    <source>
        <dbReference type="ARBA" id="ARBA00009013"/>
    </source>
</evidence>
<dbReference type="InterPro" id="IPR003658">
    <property type="entry name" value="Anti-sigma_ant"/>
</dbReference>
<evidence type="ECO:0000256" key="6">
    <source>
        <dbReference type="RuleBase" id="RU003749"/>
    </source>
</evidence>
<dbReference type="EMBL" id="FRAJ01000024">
    <property type="protein sequence ID" value="SHK53113.1"/>
    <property type="molecule type" value="Genomic_DNA"/>
</dbReference>
<keyword evidence="4" id="KW-0597">Phosphoprotein</keyword>
<keyword evidence="9" id="KW-1185">Reference proteome</keyword>
<dbReference type="RefSeq" id="WP_072968614.1">
    <property type="nucleotide sequence ID" value="NZ_FRAJ01000024.1"/>
</dbReference>
<evidence type="ECO:0000256" key="1">
    <source>
        <dbReference type="ARBA" id="ARBA00001976"/>
    </source>
</evidence>
<dbReference type="SUPFAM" id="SSF52091">
    <property type="entry name" value="SpoIIaa-like"/>
    <property type="match status" value="1"/>
</dbReference>
<dbReference type="GO" id="GO:0045152">
    <property type="term" value="F:antisigma factor binding"/>
    <property type="evidence" value="ECO:0007669"/>
    <property type="project" value="InterPro"/>
</dbReference>
<proteinExistence type="inferred from homology"/>
<reference evidence="8 9" key="1">
    <citation type="submission" date="2016-11" db="EMBL/GenBank/DDBJ databases">
        <authorList>
            <person name="Jaros S."/>
            <person name="Januszkiewicz K."/>
            <person name="Wedrychowicz H."/>
        </authorList>
    </citation>
    <scope>NUCLEOTIDE SEQUENCE [LARGE SCALE GENOMIC DNA]</scope>
    <source>
        <strain evidence="8 9">DSM 14501</strain>
    </source>
</reference>
<feature type="domain" description="STAS" evidence="7">
    <location>
        <begin position="1"/>
        <end position="111"/>
    </location>
</feature>
<evidence type="ECO:0000256" key="5">
    <source>
        <dbReference type="ARBA" id="ARBA00022969"/>
    </source>
</evidence>
<gene>
    <name evidence="8" type="ORF">SAMN02745883_02268</name>
</gene>
<comment type="similarity">
    <text evidence="2 6">Belongs to the anti-sigma-factor antagonist family.</text>
</comment>
<dbReference type="Proteomes" id="UP000184082">
    <property type="component" value="Unassembled WGS sequence"/>
</dbReference>
<dbReference type="NCBIfam" id="TIGR00377">
    <property type="entry name" value="ant_ant_sig"/>
    <property type="match status" value="1"/>
</dbReference>
<evidence type="ECO:0000259" key="7">
    <source>
        <dbReference type="PROSITE" id="PS50801"/>
    </source>
</evidence>
<comment type="function">
    <text evidence="1">In the phosphorylated form it could act as an anti-anti-sigma factor that counteracts SpoIIAB and thus releases sigma f from inhibition.</text>
</comment>
<dbReference type="PROSITE" id="PS50801">
    <property type="entry name" value="STAS"/>
    <property type="match status" value="1"/>
</dbReference>
<name>A0A1M6T831_9FIRM</name>
<dbReference type="Gene3D" id="3.30.750.24">
    <property type="entry name" value="STAS domain"/>
    <property type="match status" value="1"/>
</dbReference>
<evidence type="ECO:0000256" key="4">
    <source>
        <dbReference type="ARBA" id="ARBA00022553"/>
    </source>
</evidence>
<evidence type="ECO:0000313" key="8">
    <source>
        <dbReference type="EMBL" id="SHK53113.1"/>
    </source>
</evidence>
<protein>
    <recommendedName>
        <fullName evidence="3 6">Anti-sigma F factor antagonist</fullName>
    </recommendedName>
    <alternativeName>
        <fullName evidence="6">Stage II sporulation protein</fullName>
    </alternativeName>
</protein>
<dbReference type="CDD" id="cd07043">
    <property type="entry name" value="STAS_anti-anti-sigma_factors"/>
    <property type="match status" value="1"/>
</dbReference>
<dbReference type="InterPro" id="IPR002645">
    <property type="entry name" value="STAS_dom"/>
</dbReference>
<dbReference type="NCBIfam" id="TIGR02886">
    <property type="entry name" value="spore_II_AA"/>
    <property type="match status" value="1"/>
</dbReference>
<dbReference type="AlphaFoldDB" id="A0A1M6T831"/>
<dbReference type="InterPro" id="IPR036513">
    <property type="entry name" value="STAS_dom_sf"/>
</dbReference>
<dbReference type="InterPro" id="IPR014237">
    <property type="entry name" value="Anti-sigma_F_ant"/>
</dbReference>
<dbReference type="PANTHER" id="PTHR33495:SF2">
    <property type="entry name" value="ANTI-SIGMA FACTOR ANTAGONIST TM_1081-RELATED"/>
    <property type="match status" value="1"/>
</dbReference>